<dbReference type="PROSITE" id="PS50932">
    <property type="entry name" value="HTH_LACI_2"/>
    <property type="match status" value="1"/>
</dbReference>
<reference evidence="5" key="1">
    <citation type="submission" date="2021-05" db="EMBL/GenBank/DDBJ databases">
        <title>Whole genome sequence of Curtobacterium flaccumfaciens pv. flaccumfaciens strain CFBP 3417.</title>
        <authorList>
            <person name="Osdaghi E."/>
            <person name="Taghouti G."/>
            <person name="Portier P."/>
            <person name="Fazliarab A."/>
            <person name="Taghavi S.M."/>
            <person name="Briand M."/>
            <person name="Le-Saux M."/>
            <person name="Jacques M.-A."/>
        </authorList>
    </citation>
    <scope>NUCLEOTIDE SEQUENCE</scope>
    <source>
        <strain evidence="5">CFBP 3417</strain>
    </source>
</reference>
<dbReference type="Pfam" id="PF00356">
    <property type="entry name" value="LacI"/>
    <property type="match status" value="1"/>
</dbReference>
<keyword evidence="1" id="KW-0805">Transcription regulation</keyword>
<dbReference type="CDD" id="cd01392">
    <property type="entry name" value="HTH_LacI"/>
    <property type="match status" value="1"/>
</dbReference>
<evidence type="ECO:0000259" key="4">
    <source>
        <dbReference type="PROSITE" id="PS50932"/>
    </source>
</evidence>
<sequence length="374" mass="39169">MSDVAAVAGVSKKTVSNVLSGYEHVSVRTRDRVMAAVDELGYELNVSARNFRAGRSKVLGLAVPELRQAYFAELADAVIRAAGAVGYTVLIEQTASGVREADAITRMREHSIDGIIYSPLTVRPSDAAALEVKFPLVVLGEPIPDAPVPFIAMSNADALRDATTHLLDAGRRSIAFIGSDPAGPVRTAQERLRGYREALDDHGVPFAPERVVPTALWHRAEGAAAARQLLEAGVPVDGIVCCNDALALGAMSALQLAGRTVPDDVAVVGFDDIEESAYSTPALTTVSADFDRVAATAVGVLVAQLEEGAPATPGVLRSRHALVVRASSATRSGREARGGPATGLPSVLGWCLRPRPAPQVGHAVPGSARRWGAR</sequence>
<evidence type="ECO:0000313" key="5">
    <source>
        <dbReference type="EMBL" id="MBT1541828.1"/>
    </source>
</evidence>
<dbReference type="PANTHER" id="PTHR30146">
    <property type="entry name" value="LACI-RELATED TRANSCRIPTIONAL REPRESSOR"/>
    <property type="match status" value="1"/>
</dbReference>
<dbReference type="EMBL" id="JAHEWX010000009">
    <property type="protein sequence ID" value="MBT1541828.1"/>
    <property type="molecule type" value="Genomic_DNA"/>
</dbReference>
<keyword evidence="2" id="KW-0238">DNA-binding</keyword>
<dbReference type="Proteomes" id="UP000709437">
    <property type="component" value="Unassembled WGS sequence"/>
</dbReference>
<dbReference type="InterPro" id="IPR028082">
    <property type="entry name" value="Peripla_BP_I"/>
</dbReference>
<dbReference type="PANTHER" id="PTHR30146:SF109">
    <property type="entry name" value="HTH-TYPE TRANSCRIPTIONAL REGULATOR GALS"/>
    <property type="match status" value="1"/>
</dbReference>
<evidence type="ECO:0000256" key="2">
    <source>
        <dbReference type="ARBA" id="ARBA00023125"/>
    </source>
</evidence>
<dbReference type="GO" id="GO:0003700">
    <property type="term" value="F:DNA-binding transcription factor activity"/>
    <property type="evidence" value="ECO:0007669"/>
    <property type="project" value="TreeGrafter"/>
</dbReference>
<evidence type="ECO:0000313" key="6">
    <source>
        <dbReference type="Proteomes" id="UP000709437"/>
    </source>
</evidence>
<dbReference type="Gene3D" id="3.40.50.2300">
    <property type="match status" value="2"/>
</dbReference>
<evidence type="ECO:0000256" key="1">
    <source>
        <dbReference type="ARBA" id="ARBA00023015"/>
    </source>
</evidence>
<dbReference type="InterPro" id="IPR000843">
    <property type="entry name" value="HTH_LacI"/>
</dbReference>
<dbReference type="SUPFAM" id="SSF47413">
    <property type="entry name" value="lambda repressor-like DNA-binding domains"/>
    <property type="match status" value="1"/>
</dbReference>
<dbReference type="SUPFAM" id="SSF53822">
    <property type="entry name" value="Periplasmic binding protein-like I"/>
    <property type="match status" value="1"/>
</dbReference>
<keyword evidence="3" id="KW-0804">Transcription</keyword>
<protein>
    <submittedName>
        <fullName evidence="5">LacI family transcriptional regulator</fullName>
    </submittedName>
</protein>
<evidence type="ECO:0000256" key="3">
    <source>
        <dbReference type="ARBA" id="ARBA00023163"/>
    </source>
</evidence>
<dbReference type="PROSITE" id="PS00356">
    <property type="entry name" value="HTH_LACI_1"/>
    <property type="match status" value="1"/>
</dbReference>
<proteinExistence type="predicted"/>
<dbReference type="InterPro" id="IPR010982">
    <property type="entry name" value="Lambda_DNA-bd_dom_sf"/>
</dbReference>
<dbReference type="GO" id="GO:0000976">
    <property type="term" value="F:transcription cis-regulatory region binding"/>
    <property type="evidence" value="ECO:0007669"/>
    <property type="project" value="TreeGrafter"/>
</dbReference>
<feature type="domain" description="HTH lacI-type" evidence="4">
    <location>
        <begin position="1"/>
        <end position="53"/>
    </location>
</feature>
<dbReference type="Pfam" id="PF13377">
    <property type="entry name" value="Peripla_BP_3"/>
    <property type="match status" value="1"/>
</dbReference>
<accession>A0A9Q2W4L0</accession>
<dbReference type="SMART" id="SM00354">
    <property type="entry name" value="HTH_LACI"/>
    <property type="match status" value="1"/>
</dbReference>
<dbReference type="Gene3D" id="1.10.260.40">
    <property type="entry name" value="lambda repressor-like DNA-binding domains"/>
    <property type="match status" value="1"/>
</dbReference>
<gene>
    <name evidence="5" type="ORF">KK103_08655</name>
</gene>
<dbReference type="InterPro" id="IPR046335">
    <property type="entry name" value="LacI/GalR-like_sensor"/>
</dbReference>
<comment type="caution">
    <text evidence="5">The sequence shown here is derived from an EMBL/GenBank/DDBJ whole genome shotgun (WGS) entry which is preliminary data.</text>
</comment>
<dbReference type="AlphaFoldDB" id="A0A9Q2W4L0"/>
<dbReference type="CDD" id="cd06267">
    <property type="entry name" value="PBP1_LacI_sugar_binding-like"/>
    <property type="match status" value="1"/>
</dbReference>
<dbReference type="RefSeq" id="WP_214562987.1">
    <property type="nucleotide sequence ID" value="NZ_JAHEWX010000009.1"/>
</dbReference>
<organism evidence="5 6">
    <name type="scientific">Curtobacterium flaccumfaciens pv. flaccumfaciens</name>
    <dbReference type="NCBI Taxonomy" id="138532"/>
    <lineage>
        <taxon>Bacteria</taxon>
        <taxon>Bacillati</taxon>
        <taxon>Actinomycetota</taxon>
        <taxon>Actinomycetes</taxon>
        <taxon>Micrococcales</taxon>
        <taxon>Microbacteriaceae</taxon>
        <taxon>Curtobacterium</taxon>
    </lineage>
</organism>
<name>A0A9Q2W4L0_9MICO</name>